<comment type="caution">
    <text evidence="1">The sequence shown here is derived from an EMBL/GenBank/DDBJ whole genome shotgun (WGS) entry which is preliminary data.</text>
</comment>
<name>A0ABS5WK21_9RHOB</name>
<evidence type="ECO:0000313" key="1">
    <source>
        <dbReference type="EMBL" id="MBT3139476.1"/>
    </source>
</evidence>
<accession>A0ABS5WK21</accession>
<sequence>MRLYYFTGPQHAVDNVARRQLKLSFPNEVNDIFEMMPFDFGDDKVARREWKRSIDKVSQSCGFISFSQHWGVPTMWGHYAQSHQGVCYGFDIEGDLLRMNYEKEFTDFFDEAFSGRLGVDWKLRFAQGTKSDHWEYEDESRLFLKLDQDERAQKARGVKVFYKEFGADLVLREIIIGAKSTLTKSDFEKALQGYDLCEKIIKARASFREFKIVEHKNFQWN</sequence>
<gene>
    <name evidence="1" type="ORF">KL867_00275</name>
</gene>
<dbReference type="RefSeq" id="WP_215193460.1">
    <property type="nucleotide sequence ID" value="NZ_JAHHDY010000001.1"/>
</dbReference>
<dbReference type="EMBL" id="JAHHDY010000001">
    <property type="protein sequence ID" value="MBT3139476.1"/>
    <property type="molecule type" value="Genomic_DNA"/>
</dbReference>
<keyword evidence="2" id="KW-1185">Reference proteome</keyword>
<protein>
    <submittedName>
        <fullName evidence="1">DUF2971 domain-containing protein</fullName>
    </submittedName>
</protein>
<evidence type="ECO:0000313" key="2">
    <source>
        <dbReference type="Proteomes" id="UP000763802"/>
    </source>
</evidence>
<proteinExistence type="predicted"/>
<organism evidence="1 2">
    <name type="scientific">Falsiruegeria litorea</name>
    <dbReference type="NCBI Taxonomy" id="1280831"/>
    <lineage>
        <taxon>Bacteria</taxon>
        <taxon>Pseudomonadati</taxon>
        <taxon>Pseudomonadota</taxon>
        <taxon>Alphaproteobacteria</taxon>
        <taxon>Rhodobacterales</taxon>
        <taxon>Roseobacteraceae</taxon>
        <taxon>Falsiruegeria</taxon>
    </lineage>
</organism>
<dbReference type="Proteomes" id="UP000763802">
    <property type="component" value="Unassembled WGS sequence"/>
</dbReference>
<reference evidence="1 2" key="1">
    <citation type="submission" date="2021-05" db="EMBL/GenBank/DDBJ databases">
        <title>Draft genomes of marine bacteria isolated from model chitin particles.</title>
        <authorList>
            <person name="Datta M.S."/>
            <person name="Schwartzman J.A."/>
            <person name="Cordero O."/>
        </authorList>
    </citation>
    <scope>NUCLEOTIDE SEQUENCE [LARGE SCALE GENOMIC DNA]</scope>
    <source>
        <strain evidence="1 2">4E07</strain>
    </source>
</reference>